<comment type="caution">
    <text evidence="2">The sequence shown here is derived from an EMBL/GenBank/DDBJ whole genome shotgun (WGS) entry which is preliminary data.</text>
</comment>
<name>A0A4R8TBE2_9PEZI</name>
<evidence type="ECO:0000256" key="1">
    <source>
        <dbReference type="SAM" id="MobiDB-lite"/>
    </source>
</evidence>
<gene>
    <name evidence="2" type="ORF">C8034_v002824</name>
</gene>
<dbReference type="Proteomes" id="UP000295604">
    <property type="component" value="Unassembled WGS sequence"/>
</dbReference>
<dbReference type="AlphaFoldDB" id="A0A4R8TBE2"/>
<feature type="region of interest" description="Disordered" evidence="1">
    <location>
        <begin position="1"/>
        <end position="28"/>
    </location>
</feature>
<feature type="compositionally biased region" description="Polar residues" evidence="1">
    <location>
        <begin position="1"/>
        <end position="10"/>
    </location>
</feature>
<proteinExistence type="predicted"/>
<sequence length="70" mass="7614">MSQNSVSSLAASDYAASKPTPSSDNPLSVPFSHISATIDCATARLSRRSFYAHLFGKHQKCGERNRPSWS</sequence>
<keyword evidence="3" id="KW-1185">Reference proteome</keyword>
<accession>A0A4R8TBE2</accession>
<evidence type="ECO:0000313" key="3">
    <source>
        <dbReference type="Proteomes" id="UP000295604"/>
    </source>
</evidence>
<reference evidence="2 3" key="1">
    <citation type="submission" date="2018-11" db="EMBL/GenBank/DDBJ databases">
        <title>Genome sequence and assembly of Colletotrichum sidae.</title>
        <authorList>
            <person name="Gan P."/>
            <person name="Shirasu K."/>
        </authorList>
    </citation>
    <scope>NUCLEOTIDE SEQUENCE [LARGE SCALE GENOMIC DNA]</scope>
    <source>
        <strain evidence="2 3">CBS 518.97</strain>
    </source>
</reference>
<dbReference type="EMBL" id="QAPF01000147">
    <property type="protein sequence ID" value="TEA14980.1"/>
    <property type="molecule type" value="Genomic_DNA"/>
</dbReference>
<evidence type="ECO:0000313" key="2">
    <source>
        <dbReference type="EMBL" id="TEA14980.1"/>
    </source>
</evidence>
<organism evidence="2 3">
    <name type="scientific">Colletotrichum sidae</name>
    <dbReference type="NCBI Taxonomy" id="1347389"/>
    <lineage>
        <taxon>Eukaryota</taxon>
        <taxon>Fungi</taxon>
        <taxon>Dikarya</taxon>
        <taxon>Ascomycota</taxon>
        <taxon>Pezizomycotina</taxon>
        <taxon>Sordariomycetes</taxon>
        <taxon>Hypocreomycetidae</taxon>
        <taxon>Glomerellales</taxon>
        <taxon>Glomerellaceae</taxon>
        <taxon>Colletotrichum</taxon>
        <taxon>Colletotrichum orbiculare species complex</taxon>
    </lineage>
</organism>
<protein>
    <submittedName>
        <fullName evidence="2">Uncharacterized protein</fullName>
    </submittedName>
</protein>